<sequence>MGRKSKQWTDGQLAWLEEQLETAQIKDIYRSKSHPHAEIARRLAPLFQERFGSAATDEQADEHKKNLKEKIRRWIIDRGTTLARRSKSTVNKVVVDVVPTRKKRKVSALDLYQKTHGPRRGNIGQHRQLSKEEFEELSEAERVQYVELVRAVNEEASKALPSLPENGGTSPVRKLASEDIATAVQQFMRWLKDSAGWGGFVYIGGADIDGSLSVYSHIEGKNKHGQSLLDFFCESAQISTTELQALAQLWLEQARATEDHIDSSNPLPRLRELLQEARSVAVR</sequence>
<protein>
    <submittedName>
        <fullName evidence="1">Uncharacterized protein</fullName>
    </submittedName>
</protein>
<gene>
    <name evidence="1" type="ORF">NUW54_g12802</name>
</gene>
<keyword evidence="2" id="KW-1185">Reference proteome</keyword>
<dbReference type="EMBL" id="JANSHE010005612">
    <property type="protein sequence ID" value="KAJ2970119.1"/>
    <property type="molecule type" value="Genomic_DNA"/>
</dbReference>
<organism evidence="1 2">
    <name type="scientific">Trametes sanguinea</name>
    <dbReference type="NCBI Taxonomy" id="158606"/>
    <lineage>
        <taxon>Eukaryota</taxon>
        <taxon>Fungi</taxon>
        <taxon>Dikarya</taxon>
        <taxon>Basidiomycota</taxon>
        <taxon>Agaricomycotina</taxon>
        <taxon>Agaricomycetes</taxon>
        <taxon>Polyporales</taxon>
        <taxon>Polyporaceae</taxon>
        <taxon>Trametes</taxon>
    </lineage>
</organism>
<proteinExistence type="predicted"/>
<evidence type="ECO:0000313" key="2">
    <source>
        <dbReference type="Proteomes" id="UP001144978"/>
    </source>
</evidence>
<reference evidence="1" key="1">
    <citation type="submission" date="2022-08" db="EMBL/GenBank/DDBJ databases">
        <title>Genome Sequence of Pycnoporus sanguineus.</title>
        <authorList>
            <person name="Buettner E."/>
        </authorList>
    </citation>
    <scope>NUCLEOTIDE SEQUENCE</scope>
    <source>
        <strain evidence="1">CG-C14</strain>
    </source>
</reference>
<accession>A0ACC1MV28</accession>
<dbReference type="Proteomes" id="UP001144978">
    <property type="component" value="Unassembled WGS sequence"/>
</dbReference>
<evidence type="ECO:0000313" key="1">
    <source>
        <dbReference type="EMBL" id="KAJ2970119.1"/>
    </source>
</evidence>
<name>A0ACC1MV28_9APHY</name>
<comment type="caution">
    <text evidence="1">The sequence shown here is derived from an EMBL/GenBank/DDBJ whole genome shotgun (WGS) entry which is preliminary data.</text>
</comment>